<accession>A0A7G7BL51</accession>
<reference evidence="4" key="1">
    <citation type="submission" date="2019-10" db="EMBL/GenBank/DDBJ databases">
        <title>Antimicrobial potential of Antarctic Bacteria.</title>
        <authorList>
            <person name="Benaud N."/>
            <person name="Edwards R.J."/>
            <person name="Ferrari B.C."/>
        </authorList>
    </citation>
    <scope>NUCLEOTIDE SEQUENCE [LARGE SCALE GENOMIC DNA]</scope>
    <source>
        <strain evidence="4">NBSH44</strain>
    </source>
</reference>
<keyword evidence="4" id="KW-1185">Reference proteome</keyword>
<name>A0A7G7BL51_9ACTN</name>
<keyword evidence="1" id="KW-0175">Coiled coil</keyword>
<dbReference type="Proteomes" id="UP000515307">
    <property type="component" value="Chromosome"/>
</dbReference>
<sequence length="108" mass="12266">MHSYTRAESRERGRLFRKGFHQSMGDNLDPRVTARMHEIDAVAKERGARELAALLRQQETARDTVAAAKAAVRASKWGPDRSAAKDALRDAEKHLRRAERAYHRAENS</sequence>
<gene>
    <name evidence="3" type="ORF">F0344_16865</name>
</gene>
<dbReference type="AlphaFoldDB" id="A0A7G7BL51"/>
<proteinExistence type="predicted"/>
<evidence type="ECO:0000313" key="3">
    <source>
        <dbReference type="EMBL" id="QNE76066.1"/>
    </source>
</evidence>
<protein>
    <submittedName>
        <fullName evidence="3">Uncharacterized protein</fullName>
    </submittedName>
</protein>
<dbReference type="EMBL" id="CP045702">
    <property type="protein sequence ID" value="QNE76066.1"/>
    <property type="molecule type" value="Genomic_DNA"/>
</dbReference>
<evidence type="ECO:0000313" key="4">
    <source>
        <dbReference type="Proteomes" id="UP000515307"/>
    </source>
</evidence>
<feature type="region of interest" description="Disordered" evidence="2">
    <location>
        <begin position="1"/>
        <end position="28"/>
    </location>
</feature>
<evidence type="ECO:0000256" key="2">
    <source>
        <dbReference type="SAM" id="MobiDB-lite"/>
    </source>
</evidence>
<evidence type="ECO:0000256" key="1">
    <source>
        <dbReference type="SAM" id="Coils"/>
    </source>
</evidence>
<dbReference type="KEGG" id="sfiy:F0344_16865"/>
<feature type="compositionally biased region" description="Basic and acidic residues" evidence="2">
    <location>
        <begin position="1"/>
        <end position="14"/>
    </location>
</feature>
<dbReference type="RefSeq" id="WP_185299562.1">
    <property type="nucleotide sequence ID" value="NZ_CP045702.1"/>
</dbReference>
<organism evidence="3 4">
    <name type="scientific">Streptomyces finlayi</name>
    <dbReference type="NCBI Taxonomy" id="67296"/>
    <lineage>
        <taxon>Bacteria</taxon>
        <taxon>Bacillati</taxon>
        <taxon>Actinomycetota</taxon>
        <taxon>Actinomycetes</taxon>
        <taxon>Kitasatosporales</taxon>
        <taxon>Streptomycetaceae</taxon>
        <taxon>Streptomyces</taxon>
    </lineage>
</organism>
<feature type="coiled-coil region" evidence="1">
    <location>
        <begin position="81"/>
        <end position="108"/>
    </location>
</feature>